<evidence type="ECO:0000313" key="6">
    <source>
        <dbReference type="EMBL" id="MBO1751930.1"/>
    </source>
</evidence>
<dbReference type="InterPro" id="IPR043137">
    <property type="entry name" value="GGT_ssub_C"/>
</dbReference>
<reference evidence="6" key="1">
    <citation type="submission" date="2021-03" db="EMBL/GenBank/DDBJ databases">
        <title>Actinotalea soli sp. nov., isolated from soil.</title>
        <authorList>
            <person name="Ping W."/>
            <person name="Zhang J."/>
        </authorList>
    </citation>
    <scope>NUCLEOTIDE SEQUENCE</scope>
    <source>
        <strain evidence="6">BY-33</strain>
    </source>
</reference>
<dbReference type="Gene3D" id="1.10.246.130">
    <property type="match status" value="1"/>
</dbReference>
<dbReference type="GO" id="GO:0016740">
    <property type="term" value="F:transferase activity"/>
    <property type="evidence" value="ECO:0007669"/>
    <property type="project" value="UniProtKB-KW"/>
</dbReference>
<feature type="region of interest" description="Disordered" evidence="5">
    <location>
        <begin position="1"/>
        <end position="28"/>
    </location>
</feature>
<comment type="caution">
    <text evidence="6">The sequence shown here is derived from an EMBL/GenBank/DDBJ whole genome shotgun (WGS) entry which is preliminary data.</text>
</comment>
<dbReference type="PRINTS" id="PR01210">
    <property type="entry name" value="GGTRANSPTASE"/>
</dbReference>
<proteinExistence type="inferred from homology"/>
<sequence>MHRRRPAPVTCPTAPQGHRPAWPTGLSGRPRGASTVVLGTAVAVLLAACSPGAPDAPPVLTQTPETTPQRSAPPAAEPAPGPVGLQNAAVNAGHPLATQVGAEVLADGGTAADAAVAVAFAVSVVEPFASGIGGGGSAILVPAGQEPVWYDFREVVPASGAVPESDAGVPGFVRGLEVLHAEHGVLAWSRLLEPAAELAREGHPASQMLADQLRSTAGGRAASGLPHLYPGGQPLAVGQAVVQEDLARTIDALAQEGPDAFYDGSLGAAVSGAVGGIDATSLASYEVQVGQPPSGTVGSYEVVGAAPALPGVALIQMLQVAEALGVGIAAPGSADYVHQLAAAWDHAAATVDAELADPDFVDVPVEEITDQAANAAVAASLAGASGASADALGPGSPDVGGLEGLDPADQGLDPGSALADKPGETTHLTIVDRDGMLVSMTNTLTYFWGSEQYVDGYFLNNQMVRFAVGAGGQNTPEAGRRSVSWGLPAVVLDDQGRAVLGLGSPGGERIPMVLGDVLSRWALHGQSLEEAIAAPRFFASDGEVQFEALPPGEVGEALRGRGWGVSGPVDRGLYLFGSVQALEIDWESGGVTGTVDTRREADLVVLGEADLPEDDEG</sequence>
<keyword evidence="7" id="KW-1185">Reference proteome</keyword>
<organism evidence="6 7">
    <name type="scientific">Actinotalea soli</name>
    <dbReference type="NCBI Taxonomy" id="2819234"/>
    <lineage>
        <taxon>Bacteria</taxon>
        <taxon>Bacillati</taxon>
        <taxon>Actinomycetota</taxon>
        <taxon>Actinomycetes</taxon>
        <taxon>Micrococcales</taxon>
        <taxon>Cellulomonadaceae</taxon>
        <taxon>Actinotalea</taxon>
    </lineage>
</organism>
<evidence type="ECO:0000256" key="2">
    <source>
        <dbReference type="ARBA" id="ARBA00022679"/>
    </source>
</evidence>
<dbReference type="EMBL" id="JAGEMK010000003">
    <property type="protein sequence ID" value="MBO1751930.1"/>
    <property type="molecule type" value="Genomic_DNA"/>
</dbReference>
<name>A0A939RV13_9CELL</name>
<protein>
    <submittedName>
        <fullName evidence="6">Gamma-glutamyltransferase</fullName>
    </submittedName>
</protein>
<dbReference type="PANTHER" id="PTHR43199:SF1">
    <property type="entry name" value="GLUTATHIONE HYDROLASE PROENZYME"/>
    <property type="match status" value="1"/>
</dbReference>
<dbReference type="InterPro" id="IPR043138">
    <property type="entry name" value="GGT_lsub"/>
</dbReference>
<accession>A0A939RV13</accession>
<feature type="region of interest" description="Disordered" evidence="5">
    <location>
        <begin position="56"/>
        <end position="88"/>
    </location>
</feature>
<feature type="compositionally biased region" description="Polar residues" evidence="5">
    <location>
        <begin position="60"/>
        <end position="70"/>
    </location>
</feature>
<keyword evidence="4" id="KW-0865">Zymogen</keyword>
<dbReference type="Proteomes" id="UP000664209">
    <property type="component" value="Unassembled WGS sequence"/>
</dbReference>
<evidence type="ECO:0000256" key="4">
    <source>
        <dbReference type="ARBA" id="ARBA00023145"/>
    </source>
</evidence>
<keyword evidence="3" id="KW-0378">Hydrolase</keyword>
<dbReference type="Pfam" id="PF01019">
    <property type="entry name" value="G_glu_transpept"/>
    <property type="match status" value="1"/>
</dbReference>
<feature type="region of interest" description="Disordered" evidence="5">
    <location>
        <begin position="389"/>
        <end position="421"/>
    </location>
</feature>
<comment type="similarity">
    <text evidence="1">Belongs to the gamma-glutamyltransferase family.</text>
</comment>
<dbReference type="SUPFAM" id="SSF56235">
    <property type="entry name" value="N-terminal nucleophile aminohydrolases (Ntn hydrolases)"/>
    <property type="match status" value="1"/>
</dbReference>
<keyword evidence="2" id="KW-0808">Transferase</keyword>
<evidence type="ECO:0000256" key="3">
    <source>
        <dbReference type="ARBA" id="ARBA00022801"/>
    </source>
</evidence>
<evidence type="ECO:0000256" key="1">
    <source>
        <dbReference type="ARBA" id="ARBA00009381"/>
    </source>
</evidence>
<evidence type="ECO:0000313" key="7">
    <source>
        <dbReference type="Proteomes" id="UP000664209"/>
    </source>
</evidence>
<dbReference type="InterPro" id="IPR051792">
    <property type="entry name" value="GGT_bact"/>
</dbReference>
<dbReference type="RefSeq" id="WP_208055573.1">
    <property type="nucleotide sequence ID" value="NZ_JAGEMK010000003.1"/>
</dbReference>
<evidence type="ECO:0000256" key="5">
    <source>
        <dbReference type="SAM" id="MobiDB-lite"/>
    </source>
</evidence>
<dbReference type="Gene3D" id="3.60.20.40">
    <property type="match status" value="1"/>
</dbReference>
<gene>
    <name evidence="6" type="ORF">J4G33_08955</name>
</gene>
<dbReference type="InterPro" id="IPR029055">
    <property type="entry name" value="Ntn_hydrolases_N"/>
</dbReference>
<dbReference type="GO" id="GO:0016787">
    <property type="term" value="F:hydrolase activity"/>
    <property type="evidence" value="ECO:0007669"/>
    <property type="project" value="UniProtKB-KW"/>
</dbReference>
<dbReference type="AlphaFoldDB" id="A0A939RV13"/>
<dbReference type="PANTHER" id="PTHR43199">
    <property type="entry name" value="GLUTATHIONE HYDROLASE"/>
    <property type="match status" value="1"/>
</dbReference>